<keyword evidence="4" id="KW-0808">Transferase</keyword>
<comment type="similarity">
    <text evidence="2">Belongs to the diacylglycerol/lipid kinase family.</text>
</comment>
<sequence>MYGFIVNKTAGSGKGHNIWKKTEKELKRKKVPYIVAFTKEPNDAGRLTDDLLNSSVKIVVAVGGDGTVNEAAAALVHKGIPLGIIPAGSGNDFARSLGITGNTQQALFRIFKNNPKKIDVLQTGDRCGLTVTGIGFDGKVAETANESPYKKWFNMFGLGRLSYTVSVLQVLKSFKPVNVTLTIDGRQRVFTDVWLTAVANAPNYGGNILICPEAVNNDGCLDICVLHGRNKWPLIRQIPKIYRGKHTSNENISFFRGTNVDVHSVIPFLVQSDGELIGETPVRVQIIKEALTVL</sequence>
<dbReference type="InterPro" id="IPR005218">
    <property type="entry name" value="Diacylglycerol/lipid_kinase"/>
</dbReference>
<evidence type="ECO:0000256" key="11">
    <source>
        <dbReference type="ARBA" id="ARBA00023209"/>
    </source>
</evidence>
<dbReference type="PANTHER" id="PTHR12358:SF106">
    <property type="entry name" value="LIPID KINASE YEGS"/>
    <property type="match status" value="1"/>
</dbReference>
<name>A0A5C7FKG0_9BACI</name>
<evidence type="ECO:0000256" key="4">
    <source>
        <dbReference type="ARBA" id="ARBA00022679"/>
    </source>
</evidence>
<evidence type="ECO:0000256" key="9">
    <source>
        <dbReference type="ARBA" id="ARBA00022842"/>
    </source>
</evidence>
<keyword evidence="6" id="KW-0547">Nucleotide-binding</keyword>
<dbReference type="Gene3D" id="2.60.200.40">
    <property type="match status" value="1"/>
</dbReference>
<dbReference type="GO" id="GO:0016301">
    <property type="term" value="F:kinase activity"/>
    <property type="evidence" value="ECO:0007669"/>
    <property type="project" value="UniProtKB-KW"/>
</dbReference>
<dbReference type="OrthoDB" id="9786026at2"/>
<feature type="domain" description="DAGKc" evidence="13">
    <location>
        <begin position="1"/>
        <end position="127"/>
    </location>
</feature>
<evidence type="ECO:0000256" key="5">
    <source>
        <dbReference type="ARBA" id="ARBA00022723"/>
    </source>
</evidence>
<dbReference type="GO" id="GO:0008654">
    <property type="term" value="P:phospholipid biosynthetic process"/>
    <property type="evidence" value="ECO:0007669"/>
    <property type="project" value="UniProtKB-KW"/>
</dbReference>
<dbReference type="SMART" id="SM00046">
    <property type="entry name" value="DAGKc"/>
    <property type="match status" value="1"/>
</dbReference>
<dbReference type="NCBIfam" id="TIGR00147">
    <property type="entry name" value="YegS/Rv2252/BmrU family lipid kinase"/>
    <property type="match status" value="1"/>
</dbReference>
<dbReference type="InterPro" id="IPR017438">
    <property type="entry name" value="ATP-NAD_kinase_N"/>
</dbReference>
<keyword evidence="11" id="KW-0594">Phospholipid biosynthesis</keyword>
<protein>
    <submittedName>
        <fullName evidence="14">Diacylglycerol kinase family protein</fullName>
    </submittedName>
</protein>
<dbReference type="AlphaFoldDB" id="A0A5C7FKG0"/>
<dbReference type="Proteomes" id="UP000321816">
    <property type="component" value="Chromosome"/>
</dbReference>
<dbReference type="PROSITE" id="PS50146">
    <property type="entry name" value="DAGK"/>
    <property type="match status" value="1"/>
</dbReference>
<evidence type="ECO:0000313" key="15">
    <source>
        <dbReference type="Proteomes" id="UP000321816"/>
    </source>
</evidence>
<dbReference type="Pfam" id="PF19279">
    <property type="entry name" value="YegS_C"/>
    <property type="match status" value="1"/>
</dbReference>
<evidence type="ECO:0000256" key="2">
    <source>
        <dbReference type="ARBA" id="ARBA00005983"/>
    </source>
</evidence>
<keyword evidence="5" id="KW-0479">Metal-binding</keyword>
<dbReference type="KEGG" id="ahal:FTX54_002125"/>
<dbReference type="InterPro" id="IPR016064">
    <property type="entry name" value="NAD/diacylglycerol_kinase_sf"/>
</dbReference>
<reference evidence="14 15" key="1">
    <citation type="submission" date="2024-01" db="EMBL/GenBank/DDBJ databases">
        <title>Complete Genome Sequence of Alkalicoccus halolimnae BZ-SZ-XJ29T, a Moderately Halophilic Bacterium Isolated from a Salt Lake.</title>
        <authorList>
            <person name="Zhao B."/>
        </authorList>
    </citation>
    <scope>NUCLEOTIDE SEQUENCE [LARGE SCALE GENOMIC DNA]</scope>
    <source>
        <strain evidence="14 15">BZ-SZ-XJ29</strain>
    </source>
</reference>
<dbReference type="EMBL" id="CP144914">
    <property type="protein sequence ID" value="WWD80385.1"/>
    <property type="molecule type" value="Genomic_DNA"/>
</dbReference>
<keyword evidence="12" id="KW-1208">Phospholipid metabolism</keyword>
<keyword evidence="9" id="KW-0460">Magnesium</keyword>
<keyword evidence="15" id="KW-1185">Reference proteome</keyword>
<evidence type="ECO:0000256" key="8">
    <source>
        <dbReference type="ARBA" id="ARBA00022840"/>
    </source>
</evidence>
<gene>
    <name evidence="14" type="ORF">FTX54_002125</name>
</gene>
<evidence type="ECO:0000256" key="3">
    <source>
        <dbReference type="ARBA" id="ARBA00022516"/>
    </source>
</evidence>
<dbReference type="InterPro" id="IPR050187">
    <property type="entry name" value="Lipid_Phosphate_FormReg"/>
</dbReference>
<keyword evidence="3" id="KW-0444">Lipid biosynthesis</keyword>
<dbReference type="Pfam" id="PF00781">
    <property type="entry name" value="DAGK_cat"/>
    <property type="match status" value="1"/>
</dbReference>
<keyword evidence="7 14" id="KW-0418">Kinase</keyword>
<keyword evidence="8" id="KW-0067">ATP-binding</keyword>
<dbReference type="Gene3D" id="3.40.50.10330">
    <property type="entry name" value="Probable inorganic polyphosphate/atp-NAD kinase, domain 1"/>
    <property type="match status" value="1"/>
</dbReference>
<evidence type="ECO:0000313" key="14">
    <source>
        <dbReference type="EMBL" id="WWD80385.1"/>
    </source>
</evidence>
<evidence type="ECO:0000256" key="1">
    <source>
        <dbReference type="ARBA" id="ARBA00001946"/>
    </source>
</evidence>
<proteinExistence type="inferred from homology"/>
<dbReference type="GO" id="GO:0046872">
    <property type="term" value="F:metal ion binding"/>
    <property type="evidence" value="ECO:0007669"/>
    <property type="project" value="UniProtKB-KW"/>
</dbReference>
<keyword evidence="10" id="KW-0443">Lipid metabolism</keyword>
<evidence type="ECO:0000256" key="12">
    <source>
        <dbReference type="ARBA" id="ARBA00023264"/>
    </source>
</evidence>
<dbReference type="GO" id="GO:0005524">
    <property type="term" value="F:ATP binding"/>
    <property type="evidence" value="ECO:0007669"/>
    <property type="project" value="UniProtKB-KW"/>
</dbReference>
<dbReference type="RefSeq" id="WP_147803869.1">
    <property type="nucleotide sequence ID" value="NZ_CP144914.1"/>
</dbReference>
<evidence type="ECO:0000256" key="7">
    <source>
        <dbReference type="ARBA" id="ARBA00022777"/>
    </source>
</evidence>
<dbReference type="InterPro" id="IPR045540">
    <property type="entry name" value="YegS/DAGK_C"/>
</dbReference>
<dbReference type="SUPFAM" id="SSF111331">
    <property type="entry name" value="NAD kinase/diacylglycerol kinase-like"/>
    <property type="match status" value="1"/>
</dbReference>
<dbReference type="GO" id="GO:0005886">
    <property type="term" value="C:plasma membrane"/>
    <property type="evidence" value="ECO:0007669"/>
    <property type="project" value="TreeGrafter"/>
</dbReference>
<evidence type="ECO:0000256" key="6">
    <source>
        <dbReference type="ARBA" id="ARBA00022741"/>
    </source>
</evidence>
<dbReference type="PANTHER" id="PTHR12358">
    <property type="entry name" value="SPHINGOSINE KINASE"/>
    <property type="match status" value="1"/>
</dbReference>
<comment type="cofactor">
    <cofactor evidence="1">
        <name>Mg(2+)</name>
        <dbReference type="ChEBI" id="CHEBI:18420"/>
    </cofactor>
</comment>
<dbReference type="InterPro" id="IPR001206">
    <property type="entry name" value="Diacylglycerol_kinase_cat_dom"/>
</dbReference>
<evidence type="ECO:0000259" key="13">
    <source>
        <dbReference type="PROSITE" id="PS50146"/>
    </source>
</evidence>
<evidence type="ECO:0000256" key="10">
    <source>
        <dbReference type="ARBA" id="ARBA00023098"/>
    </source>
</evidence>
<accession>A0A5C7FKG0</accession>
<organism evidence="14 15">
    <name type="scientific">Alkalicoccus halolimnae</name>
    <dbReference type="NCBI Taxonomy" id="1667239"/>
    <lineage>
        <taxon>Bacteria</taxon>
        <taxon>Bacillati</taxon>
        <taxon>Bacillota</taxon>
        <taxon>Bacilli</taxon>
        <taxon>Bacillales</taxon>
        <taxon>Bacillaceae</taxon>
        <taxon>Alkalicoccus</taxon>
    </lineage>
</organism>